<feature type="compositionally biased region" description="Basic residues" evidence="4">
    <location>
        <begin position="280"/>
        <end position="294"/>
    </location>
</feature>
<dbReference type="SUPFAM" id="SSF51215">
    <property type="entry name" value="Regulatory protein AraC"/>
    <property type="match status" value="1"/>
</dbReference>
<sequence>MYAELKENHPHGTREYPFCEYHMRYFPHAFQIPVHWHDEMEIIYVRKGPLMVEIDGQKFKGEDGSAFIVSPGVLHMMSAPDTPVDYFTFIFPLEFISFQTKDALEDEVFFPLRNHTRGFRPEVADRNLLGQLIPILDELVEENGKNGTHRQIQVRIRLLQMMDMLVEYSQLEELTRNASGELEKEILLYIQDNYHDNIGLAELSEHFHLSEKYMSRLFSERFHMTLTQYVNYVRLRYARHLLESTDLSVTEIAMKSGYQNVSYFIRRFSSAMGESPLRYRNGKTRRDKKNKIKNSKNDVC</sequence>
<dbReference type="PROSITE" id="PS01124">
    <property type="entry name" value="HTH_ARAC_FAMILY_2"/>
    <property type="match status" value="1"/>
</dbReference>
<organism evidence="6 7">
    <name type="scientific">Coprococcus eutactus</name>
    <dbReference type="NCBI Taxonomy" id="33043"/>
    <lineage>
        <taxon>Bacteria</taxon>
        <taxon>Bacillati</taxon>
        <taxon>Bacillota</taxon>
        <taxon>Clostridia</taxon>
        <taxon>Lachnospirales</taxon>
        <taxon>Lachnospiraceae</taxon>
        <taxon>Coprococcus</taxon>
    </lineage>
</organism>
<dbReference type="InterPro" id="IPR018060">
    <property type="entry name" value="HTH_AraC"/>
</dbReference>
<dbReference type="PRINTS" id="PR00032">
    <property type="entry name" value="HTHARAC"/>
</dbReference>
<dbReference type="InterPro" id="IPR020449">
    <property type="entry name" value="Tscrpt_reg_AraC-type_HTH"/>
</dbReference>
<dbReference type="EMBL" id="QRVK01000019">
    <property type="protein sequence ID" value="RGS41451.1"/>
    <property type="molecule type" value="Genomic_DNA"/>
</dbReference>
<proteinExistence type="predicted"/>
<keyword evidence="3" id="KW-0804">Transcription</keyword>
<dbReference type="AlphaFoldDB" id="A0A3R5YTS6"/>
<dbReference type="InterPro" id="IPR037923">
    <property type="entry name" value="HTH-like"/>
</dbReference>
<reference evidence="6 7" key="1">
    <citation type="submission" date="2018-08" db="EMBL/GenBank/DDBJ databases">
        <title>A genome reference for cultivated species of the human gut microbiota.</title>
        <authorList>
            <person name="Zou Y."/>
            <person name="Xue W."/>
            <person name="Luo G."/>
        </authorList>
    </citation>
    <scope>NUCLEOTIDE SEQUENCE [LARGE SCALE GENOMIC DNA]</scope>
    <source>
        <strain evidence="6 7">AF22-21</strain>
    </source>
</reference>
<protein>
    <submittedName>
        <fullName evidence="6">AraC family transcriptional regulator</fullName>
    </submittedName>
</protein>
<accession>A0A3R5YTS6</accession>
<keyword evidence="2" id="KW-0238">DNA-binding</keyword>
<keyword evidence="1" id="KW-0805">Transcription regulation</keyword>
<dbReference type="PANTHER" id="PTHR43280:SF2">
    <property type="entry name" value="HTH-TYPE TRANSCRIPTIONAL REGULATOR EXSA"/>
    <property type="match status" value="1"/>
</dbReference>
<comment type="caution">
    <text evidence="6">The sequence shown here is derived from an EMBL/GenBank/DDBJ whole genome shotgun (WGS) entry which is preliminary data.</text>
</comment>
<feature type="region of interest" description="Disordered" evidence="4">
    <location>
        <begin position="276"/>
        <end position="300"/>
    </location>
</feature>
<dbReference type="Gene3D" id="2.60.120.10">
    <property type="entry name" value="Jelly Rolls"/>
    <property type="match status" value="1"/>
</dbReference>
<dbReference type="Gene3D" id="1.10.10.60">
    <property type="entry name" value="Homeodomain-like"/>
    <property type="match status" value="2"/>
</dbReference>
<dbReference type="SMART" id="SM00342">
    <property type="entry name" value="HTH_ARAC"/>
    <property type="match status" value="1"/>
</dbReference>
<evidence type="ECO:0000256" key="4">
    <source>
        <dbReference type="SAM" id="MobiDB-lite"/>
    </source>
</evidence>
<dbReference type="PROSITE" id="PS00041">
    <property type="entry name" value="HTH_ARAC_FAMILY_1"/>
    <property type="match status" value="1"/>
</dbReference>
<evidence type="ECO:0000256" key="3">
    <source>
        <dbReference type="ARBA" id="ARBA00023163"/>
    </source>
</evidence>
<dbReference type="Proteomes" id="UP000283295">
    <property type="component" value="Unassembled WGS sequence"/>
</dbReference>
<evidence type="ECO:0000313" key="7">
    <source>
        <dbReference type="Proteomes" id="UP000283295"/>
    </source>
</evidence>
<dbReference type="OrthoDB" id="9791615at2"/>
<dbReference type="GO" id="GO:0003700">
    <property type="term" value="F:DNA-binding transcription factor activity"/>
    <property type="evidence" value="ECO:0007669"/>
    <property type="project" value="InterPro"/>
</dbReference>
<dbReference type="GO" id="GO:0043565">
    <property type="term" value="F:sequence-specific DNA binding"/>
    <property type="evidence" value="ECO:0007669"/>
    <property type="project" value="InterPro"/>
</dbReference>
<evidence type="ECO:0000313" key="6">
    <source>
        <dbReference type="EMBL" id="RGS41451.1"/>
    </source>
</evidence>
<gene>
    <name evidence="6" type="ORF">DWX94_08465</name>
</gene>
<evidence type="ECO:0000256" key="1">
    <source>
        <dbReference type="ARBA" id="ARBA00023015"/>
    </source>
</evidence>
<dbReference type="InterPro" id="IPR014710">
    <property type="entry name" value="RmlC-like_jellyroll"/>
</dbReference>
<dbReference type="PANTHER" id="PTHR43280">
    <property type="entry name" value="ARAC-FAMILY TRANSCRIPTIONAL REGULATOR"/>
    <property type="match status" value="1"/>
</dbReference>
<dbReference type="Pfam" id="PF02311">
    <property type="entry name" value="AraC_binding"/>
    <property type="match status" value="1"/>
</dbReference>
<evidence type="ECO:0000259" key="5">
    <source>
        <dbReference type="PROSITE" id="PS01124"/>
    </source>
</evidence>
<dbReference type="InterPro" id="IPR003313">
    <property type="entry name" value="AraC-bd"/>
</dbReference>
<dbReference type="InterPro" id="IPR018062">
    <property type="entry name" value="HTH_AraC-typ_CS"/>
</dbReference>
<name>A0A3R5YTS6_9FIRM</name>
<evidence type="ECO:0000256" key="2">
    <source>
        <dbReference type="ARBA" id="ARBA00023125"/>
    </source>
</evidence>
<dbReference type="CDD" id="cd02208">
    <property type="entry name" value="cupin_RmlC-like"/>
    <property type="match status" value="1"/>
</dbReference>
<feature type="domain" description="HTH araC/xylS-type" evidence="5">
    <location>
        <begin position="184"/>
        <end position="282"/>
    </location>
</feature>
<dbReference type="Pfam" id="PF12833">
    <property type="entry name" value="HTH_18"/>
    <property type="match status" value="1"/>
</dbReference>
<dbReference type="SUPFAM" id="SSF46689">
    <property type="entry name" value="Homeodomain-like"/>
    <property type="match status" value="2"/>
</dbReference>
<dbReference type="InterPro" id="IPR009057">
    <property type="entry name" value="Homeodomain-like_sf"/>
</dbReference>